<comment type="caution">
    <text evidence="2">The sequence shown here is derived from an EMBL/GenBank/DDBJ whole genome shotgun (WGS) entry which is preliminary data.</text>
</comment>
<sequence length="348" mass="39136">MRRQLWLLGLLLAACTTNAKPLLDDFDTNGLDMTKWTTAQIKPDQMRPVIPGRCTPQAIEIITLLTDSEGSDCPKDEPMCQRAEIRTAKQYWPKYGDEIWYAFSFRILGDIPRTGSSRTVIGQWKEPADDSPFLAQRFDNGVFHITVEDKGVRRVVALAEGNIDDVQSVQRKLNTIKSPAIVAQALREIRPLLQGKQSLLTDDTNVAKNLNVAPSKLVETLRPLAFVSEPEKYVGKADIELTSPLTPQLPDPSKGWIDLVYRILPGRTDNTVGPKRKAEIDIWANGTLVAEVRGNLGNPLTTEEQVNSGLYFKFGTYRARVPGTFRFQFDEFTQRSRPITELRPCPPR</sequence>
<dbReference type="PROSITE" id="PS51257">
    <property type="entry name" value="PROKAR_LIPOPROTEIN"/>
    <property type="match status" value="1"/>
</dbReference>
<evidence type="ECO:0000256" key="1">
    <source>
        <dbReference type="SAM" id="SignalP"/>
    </source>
</evidence>
<keyword evidence="1" id="KW-0732">Signal</keyword>
<dbReference type="InterPro" id="IPR025975">
    <property type="entry name" value="Polysacc_lyase"/>
</dbReference>
<reference evidence="2 3" key="1">
    <citation type="submission" date="2019-03" db="EMBL/GenBank/DDBJ databases">
        <title>Genomic Encyclopedia of Type Strains, Phase IV (KMG-V): Genome sequencing to study the core and pangenomes of soil and plant-associated prokaryotes.</title>
        <authorList>
            <person name="Whitman W."/>
        </authorList>
    </citation>
    <scope>NUCLEOTIDE SEQUENCE [LARGE SCALE GENOMIC DNA]</scope>
    <source>
        <strain evidence="2 3">Hc14</strain>
    </source>
</reference>
<protein>
    <submittedName>
        <fullName evidence="2">Polysaccharide lyase-like protein</fullName>
    </submittedName>
</protein>
<gene>
    <name evidence="2" type="ORF">EV132_1228</name>
</gene>
<evidence type="ECO:0000313" key="3">
    <source>
        <dbReference type="Proteomes" id="UP000294576"/>
    </source>
</evidence>
<dbReference type="Gene3D" id="2.60.120.200">
    <property type="match status" value="1"/>
</dbReference>
<organism evidence="2 3">
    <name type="scientific">Rhizobium sullae</name>
    <name type="common">Rhizobium hedysari</name>
    <dbReference type="NCBI Taxonomy" id="50338"/>
    <lineage>
        <taxon>Bacteria</taxon>
        <taxon>Pseudomonadati</taxon>
        <taxon>Pseudomonadota</taxon>
        <taxon>Alphaproteobacteria</taxon>
        <taxon>Hyphomicrobiales</taxon>
        <taxon>Rhizobiaceae</taxon>
        <taxon>Rhizobium/Agrobacterium group</taxon>
        <taxon>Rhizobium</taxon>
    </lineage>
</organism>
<dbReference type="Proteomes" id="UP000294576">
    <property type="component" value="Unassembled WGS sequence"/>
</dbReference>
<name>A0A4V2V831_RHISU</name>
<feature type="chain" id="PRO_5020280813" evidence="1">
    <location>
        <begin position="20"/>
        <end position="348"/>
    </location>
</feature>
<dbReference type="Pfam" id="PF14099">
    <property type="entry name" value="Polysacc_lyase"/>
    <property type="match status" value="1"/>
</dbReference>
<feature type="signal peptide" evidence="1">
    <location>
        <begin position="1"/>
        <end position="19"/>
    </location>
</feature>
<accession>A0A4V2V831</accession>
<dbReference type="GO" id="GO:0016829">
    <property type="term" value="F:lyase activity"/>
    <property type="evidence" value="ECO:0007669"/>
    <property type="project" value="UniProtKB-KW"/>
</dbReference>
<dbReference type="RefSeq" id="WP_132568106.1">
    <property type="nucleotide sequence ID" value="NZ_SMBH01000022.1"/>
</dbReference>
<keyword evidence="2" id="KW-0456">Lyase</keyword>
<evidence type="ECO:0000313" key="2">
    <source>
        <dbReference type="EMBL" id="TCU10017.1"/>
    </source>
</evidence>
<proteinExistence type="predicted"/>
<dbReference type="AlphaFoldDB" id="A0A4V2V831"/>
<dbReference type="EMBL" id="SMBH01000022">
    <property type="protein sequence ID" value="TCU10017.1"/>
    <property type="molecule type" value="Genomic_DNA"/>
</dbReference>